<dbReference type="GO" id="GO:0000123">
    <property type="term" value="C:histone acetyltransferase complex"/>
    <property type="evidence" value="ECO:0007669"/>
    <property type="project" value="TreeGrafter"/>
</dbReference>
<evidence type="ECO:0000256" key="4">
    <source>
        <dbReference type="ARBA" id="ARBA00023163"/>
    </source>
</evidence>
<dbReference type="PANTHER" id="PTHR10880:SF15">
    <property type="entry name" value="MSL COMPLEX SUBUNIT 3"/>
    <property type="match status" value="1"/>
</dbReference>
<dbReference type="PANTHER" id="PTHR10880">
    <property type="entry name" value="MORTALITY FACTOR 4-LIKE PROTEIN"/>
    <property type="match status" value="1"/>
</dbReference>
<comment type="caution">
    <text evidence="8">The sequence shown here is derived from an EMBL/GenBank/DDBJ whole genome shotgun (WGS) entry which is preliminary data.</text>
</comment>
<dbReference type="GO" id="GO:0008081">
    <property type="term" value="F:phosphoric diester hydrolase activity"/>
    <property type="evidence" value="ECO:0007669"/>
    <property type="project" value="InterPro"/>
</dbReference>
<dbReference type="PROSITE" id="PS51640">
    <property type="entry name" value="MRG"/>
    <property type="match status" value="1"/>
</dbReference>
<keyword evidence="9" id="KW-1185">Reference proteome</keyword>
<accession>A0A5A7R3M8</accession>
<dbReference type="Gene3D" id="1.10.274.30">
    <property type="entry name" value="MRG domain"/>
    <property type="match status" value="1"/>
</dbReference>
<dbReference type="Pfam" id="PF05712">
    <property type="entry name" value="MRG"/>
    <property type="match status" value="1"/>
</dbReference>
<evidence type="ECO:0000313" key="8">
    <source>
        <dbReference type="EMBL" id="GER51357.1"/>
    </source>
</evidence>
<dbReference type="InterPro" id="IPR008676">
    <property type="entry name" value="MRG"/>
</dbReference>
<dbReference type="AlphaFoldDB" id="A0A5A7R3M8"/>
<dbReference type="SUPFAM" id="SSF54160">
    <property type="entry name" value="Chromo domain-like"/>
    <property type="match status" value="1"/>
</dbReference>
<organism evidence="8 9">
    <name type="scientific">Striga asiatica</name>
    <name type="common">Asiatic witchweed</name>
    <name type="synonym">Buchnera asiatica</name>
    <dbReference type="NCBI Taxonomy" id="4170"/>
    <lineage>
        <taxon>Eukaryota</taxon>
        <taxon>Viridiplantae</taxon>
        <taxon>Streptophyta</taxon>
        <taxon>Embryophyta</taxon>
        <taxon>Tracheophyta</taxon>
        <taxon>Spermatophyta</taxon>
        <taxon>Magnoliopsida</taxon>
        <taxon>eudicotyledons</taxon>
        <taxon>Gunneridae</taxon>
        <taxon>Pentapetalae</taxon>
        <taxon>asterids</taxon>
        <taxon>lamiids</taxon>
        <taxon>Lamiales</taxon>
        <taxon>Orobanchaceae</taxon>
        <taxon>Buchnereae</taxon>
        <taxon>Striga</taxon>
    </lineage>
</organism>
<evidence type="ECO:0000259" key="7">
    <source>
        <dbReference type="Pfam" id="PF05712"/>
    </source>
</evidence>
<dbReference type="SUPFAM" id="SSF51695">
    <property type="entry name" value="PLC-like phosphodiesterases"/>
    <property type="match status" value="1"/>
</dbReference>
<dbReference type="Gene3D" id="2.30.30.140">
    <property type="match status" value="1"/>
</dbReference>
<dbReference type="GO" id="GO:0006325">
    <property type="term" value="P:chromatin organization"/>
    <property type="evidence" value="ECO:0007669"/>
    <property type="project" value="UniProtKB-KW"/>
</dbReference>
<dbReference type="GO" id="GO:0006629">
    <property type="term" value="P:lipid metabolic process"/>
    <property type="evidence" value="ECO:0007669"/>
    <property type="project" value="InterPro"/>
</dbReference>
<feature type="domain" description="MRG" evidence="7">
    <location>
        <begin position="126"/>
        <end position="282"/>
    </location>
</feature>
<dbReference type="Pfam" id="PF26178">
    <property type="entry name" value="PI-PLC_cat"/>
    <property type="match status" value="3"/>
</dbReference>
<feature type="region of interest" description="Disordered" evidence="6">
    <location>
        <begin position="74"/>
        <end position="102"/>
    </location>
</feature>
<reference evidence="9" key="1">
    <citation type="journal article" date="2019" name="Curr. Biol.">
        <title>Genome Sequence of Striga asiatica Provides Insight into the Evolution of Plant Parasitism.</title>
        <authorList>
            <person name="Yoshida S."/>
            <person name="Kim S."/>
            <person name="Wafula E.K."/>
            <person name="Tanskanen J."/>
            <person name="Kim Y.M."/>
            <person name="Honaas L."/>
            <person name="Yang Z."/>
            <person name="Spallek T."/>
            <person name="Conn C.E."/>
            <person name="Ichihashi Y."/>
            <person name="Cheong K."/>
            <person name="Cui S."/>
            <person name="Der J.P."/>
            <person name="Gundlach H."/>
            <person name="Jiao Y."/>
            <person name="Hori C."/>
            <person name="Ishida J.K."/>
            <person name="Kasahara H."/>
            <person name="Kiba T."/>
            <person name="Kim M.S."/>
            <person name="Koo N."/>
            <person name="Laohavisit A."/>
            <person name="Lee Y.H."/>
            <person name="Lumba S."/>
            <person name="McCourt P."/>
            <person name="Mortimer J.C."/>
            <person name="Mutuku J.M."/>
            <person name="Nomura T."/>
            <person name="Sasaki-Sekimoto Y."/>
            <person name="Seto Y."/>
            <person name="Wang Y."/>
            <person name="Wakatake T."/>
            <person name="Sakakibara H."/>
            <person name="Demura T."/>
            <person name="Yamaguchi S."/>
            <person name="Yoneyama K."/>
            <person name="Manabe R.I."/>
            <person name="Nelson D.C."/>
            <person name="Schulman A.H."/>
            <person name="Timko M.P."/>
            <person name="dePamphilis C.W."/>
            <person name="Choi D."/>
            <person name="Shirasu K."/>
        </authorList>
    </citation>
    <scope>NUCLEOTIDE SEQUENCE [LARGE SCALE GENOMIC DNA]</scope>
    <source>
        <strain evidence="9">cv. UVA1</strain>
    </source>
</reference>
<evidence type="ECO:0000256" key="2">
    <source>
        <dbReference type="ARBA" id="ARBA00022853"/>
    </source>
</evidence>
<keyword evidence="4" id="KW-0804">Transcription</keyword>
<dbReference type="GO" id="GO:0005634">
    <property type="term" value="C:nucleus"/>
    <property type="evidence" value="ECO:0007669"/>
    <property type="project" value="UniProtKB-SubCell"/>
</dbReference>
<evidence type="ECO:0000256" key="6">
    <source>
        <dbReference type="SAM" id="MobiDB-lite"/>
    </source>
</evidence>
<evidence type="ECO:0000256" key="1">
    <source>
        <dbReference type="ARBA" id="ARBA00004123"/>
    </source>
</evidence>
<proteinExistence type="predicted"/>
<comment type="subcellular location">
    <subcellularLocation>
        <location evidence="1">Nucleus</location>
    </subcellularLocation>
</comment>
<keyword evidence="5" id="KW-0539">Nucleus</keyword>
<keyword evidence="2" id="KW-0156">Chromatin regulator</keyword>
<dbReference type="FunFam" id="1.10.274.30:FF:000005">
    <property type="entry name" value="Chromatin modification-related protein EAF3"/>
    <property type="match status" value="1"/>
</dbReference>
<dbReference type="EMBL" id="BKCP01009626">
    <property type="protein sequence ID" value="GER51357.1"/>
    <property type="molecule type" value="Genomic_DNA"/>
</dbReference>
<protein>
    <submittedName>
        <fullName evidence="8">PLC-like phosphodiesterases superfamily protein</fullName>
    </submittedName>
</protein>
<feature type="compositionally biased region" description="Polar residues" evidence="6">
    <location>
        <begin position="86"/>
        <end position="95"/>
    </location>
</feature>
<dbReference type="Gene3D" id="3.20.20.190">
    <property type="entry name" value="Phosphatidylinositol (PI) phosphodiesterase"/>
    <property type="match status" value="1"/>
</dbReference>
<feature type="compositionally biased region" description="Basic and acidic residues" evidence="6">
    <location>
        <begin position="74"/>
        <end position="84"/>
    </location>
</feature>
<dbReference type="GO" id="GO:0006355">
    <property type="term" value="P:regulation of DNA-templated transcription"/>
    <property type="evidence" value="ECO:0007669"/>
    <property type="project" value="InterPro"/>
</dbReference>
<dbReference type="OrthoDB" id="124855at2759"/>
<dbReference type="PROSITE" id="PS50007">
    <property type="entry name" value="PIPLC_X_DOMAIN"/>
    <property type="match status" value="1"/>
</dbReference>
<dbReference type="InterPro" id="IPR026541">
    <property type="entry name" value="MRG_dom"/>
</dbReference>
<dbReference type="Proteomes" id="UP000325081">
    <property type="component" value="Unassembled WGS sequence"/>
</dbReference>
<dbReference type="InterPro" id="IPR038217">
    <property type="entry name" value="MRG_C_sf"/>
</dbReference>
<evidence type="ECO:0000256" key="3">
    <source>
        <dbReference type="ARBA" id="ARBA00023015"/>
    </source>
</evidence>
<gene>
    <name evidence="8" type="ORF">STAS_28738</name>
</gene>
<dbReference type="InterPro" id="IPR017946">
    <property type="entry name" value="PLC-like_Pdiesterase_TIM-brl"/>
</dbReference>
<sequence>MFYAMEGLPFVPSISDAALVGLRFASRVPLKCYRISTSRMDMALNMFAISWDEWVGMDRLMKNTEENILKQQTLDKKAGVDKNSKSGRSTYTKPKSSADAKVDKDEAKNVGILIYRHHIAVAKGKKRKVDSAVESNPATEKLIKIQIPPTLKKQLVSDWELVTQQNKLVKLPRSPNVDDILTKYLEYRSKKDGMTTDAVGEILNGLRSYFDKALPSILLYKKERQQYQDAIQENISPSSVYGAEHLLRLFVKLPELLTYVKIEEETLLRLQQKLLDFLKYMDTLIFLLNIMWHIALMLDIENYSNLARFQYCSCKPTRTFSVSLHMMEAKLQKELARIGETCSGTSNSCNSGLTCASCPANGNTRPRCTRTQPIIPISRVNGLPFNRYTWLTTHNSFARSGSISGTGSTLLAPTNQEDSVANQLRNGVRGLMLDMYDFNDDVWLCHSFDGRCFNVTAFQPAINTLREIREFMETNPTEIITIFIEDYVRSPQGLTTLFNVSGLSRYMFPISHGNDGMIRGICRNRAESSSMNTRTRPLVLMNYFLTNPNISEACADNSADLVAMLDTCYASSGRRWPNFIAMKVVSSDDANRRTFHTHGNTVAFGFQLAATSTVSESIGQHEGPAVNLRSDGGGAFEAIDEANGHLTCGCNSIAYCRANATFGTCDVPTFSPPPPAELLSPTGRAQEPTNNSIICRTLHFHRVILAILTGLLIWLL</sequence>
<dbReference type="InterPro" id="IPR016197">
    <property type="entry name" value="Chromo-like_dom_sf"/>
</dbReference>
<name>A0A5A7R3M8_STRAF</name>
<dbReference type="GO" id="GO:0048586">
    <property type="term" value="P:regulation of long-day photoperiodism, flowering"/>
    <property type="evidence" value="ECO:0007669"/>
    <property type="project" value="UniProtKB-ARBA"/>
</dbReference>
<keyword evidence="3" id="KW-0805">Transcription regulation</keyword>
<evidence type="ECO:0000256" key="5">
    <source>
        <dbReference type="ARBA" id="ARBA00023242"/>
    </source>
</evidence>
<evidence type="ECO:0000313" key="9">
    <source>
        <dbReference type="Proteomes" id="UP000325081"/>
    </source>
</evidence>
<dbReference type="GO" id="GO:1990841">
    <property type="term" value="F:promoter-specific chromatin binding"/>
    <property type="evidence" value="ECO:0007669"/>
    <property type="project" value="UniProtKB-ARBA"/>
</dbReference>